<evidence type="ECO:0000256" key="2">
    <source>
        <dbReference type="ARBA" id="ARBA00022679"/>
    </source>
</evidence>
<dbReference type="PANTHER" id="PTHR11783">
    <property type="entry name" value="SULFOTRANSFERASE SULT"/>
    <property type="match status" value="1"/>
</dbReference>
<accession>A0A210PRS3</accession>
<comment type="similarity">
    <text evidence="1">Belongs to the sulfotransferase 1 family.</text>
</comment>
<reference evidence="4 5" key="1">
    <citation type="journal article" date="2017" name="Nat. Ecol. Evol.">
        <title>Scallop genome provides insights into evolution of bilaterian karyotype and development.</title>
        <authorList>
            <person name="Wang S."/>
            <person name="Zhang J."/>
            <person name="Jiao W."/>
            <person name="Li J."/>
            <person name="Xun X."/>
            <person name="Sun Y."/>
            <person name="Guo X."/>
            <person name="Huan P."/>
            <person name="Dong B."/>
            <person name="Zhang L."/>
            <person name="Hu X."/>
            <person name="Sun X."/>
            <person name="Wang J."/>
            <person name="Zhao C."/>
            <person name="Wang Y."/>
            <person name="Wang D."/>
            <person name="Huang X."/>
            <person name="Wang R."/>
            <person name="Lv J."/>
            <person name="Li Y."/>
            <person name="Zhang Z."/>
            <person name="Liu B."/>
            <person name="Lu W."/>
            <person name="Hui Y."/>
            <person name="Liang J."/>
            <person name="Zhou Z."/>
            <person name="Hou R."/>
            <person name="Li X."/>
            <person name="Liu Y."/>
            <person name="Li H."/>
            <person name="Ning X."/>
            <person name="Lin Y."/>
            <person name="Zhao L."/>
            <person name="Xing Q."/>
            <person name="Dou J."/>
            <person name="Li Y."/>
            <person name="Mao J."/>
            <person name="Guo H."/>
            <person name="Dou H."/>
            <person name="Li T."/>
            <person name="Mu C."/>
            <person name="Jiang W."/>
            <person name="Fu Q."/>
            <person name="Fu X."/>
            <person name="Miao Y."/>
            <person name="Liu J."/>
            <person name="Yu Q."/>
            <person name="Li R."/>
            <person name="Liao H."/>
            <person name="Li X."/>
            <person name="Kong Y."/>
            <person name="Jiang Z."/>
            <person name="Chourrout D."/>
            <person name="Li R."/>
            <person name="Bao Z."/>
        </authorList>
    </citation>
    <scope>NUCLEOTIDE SEQUENCE [LARGE SCALE GENOMIC DNA]</scope>
    <source>
        <strain evidence="4 5">PY_sf001</strain>
    </source>
</reference>
<dbReference type="EMBL" id="NEDP02005537">
    <property type="protein sequence ID" value="OWF39195.1"/>
    <property type="molecule type" value="Genomic_DNA"/>
</dbReference>
<evidence type="ECO:0000313" key="4">
    <source>
        <dbReference type="EMBL" id="OWF39195.1"/>
    </source>
</evidence>
<protein>
    <submittedName>
        <fullName evidence="4">Sulfotransferase family cytosolic 1B member 1</fullName>
    </submittedName>
</protein>
<evidence type="ECO:0000256" key="1">
    <source>
        <dbReference type="ARBA" id="ARBA00005771"/>
    </source>
</evidence>
<gene>
    <name evidence="4" type="ORF">KP79_PYT20344</name>
</gene>
<name>A0A210PRS3_MIZYE</name>
<keyword evidence="2 4" id="KW-0808">Transferase</keyword>
<evidence type="ECO:0000259" key="3">
    <source>
        <dbReference type="Pfam" id="PF00685"/>
    </source>
</evidence>
<dbReference type="AlphaFoldDB" id="A0A210PRS3"/>
<feature type="domain" description="Sulfotransferase" evidence="3">
    <location>
        <begin position="46"/>
        <end position="284"/>
    </location>
</feature>
<dbReference type="Gene3D" id="3.40.50.300">
    <property type="entry name" value="P-loop containing nucleotide triphosphate hydrolases"/>
    <property type="match status" value="1"/>
</dbReference>
<keyword evidence="5" id="KW-1185">Reference proteome</keyword>
<sequence length="292" mass="33852">METVTVSDKDGASFDMYLCEGIQFPSFSKTDLKTTVNRFKYLQVRDDDVFIASYPKAGKHWIYEITNTLLTGTMEYMTSYATSGPSGETTFQDMKSPRIIASHFLFKDFPTELGSKKCRVIYITRNMKDSAVSFYSHMRKMEDSWGYSGTFDGFLPLFTSGQVPYGSWFEHTRLWEAVLQEHPNLSILHLEYEDMKRDLLGNVRNTAKFLGVEENEELFEKIVEKCDFQKMRSSCTFGAPWKSFTKDNTSPICRKGQVGDWKNWFTVAQNETFDEIYNKEMKDSTLNFQSTL</sequence>
<dbReference type="OrthoDB" id="205623at2759"/>
<dbReference type="SUPFAM" id="SSF52540">
    <property type="entry name" value="P-loop containing nucleoside triphosphate hydrolases"/>
    <property type="match status" value="1"/>
</dbReference>
<comment type="caution">
    <text evidence="4">The sequence shown here is derived from an EMBL/GenBank/DDBJ whole genome shotgun (WGS) entry which is preliminary data.</text>
</comment>
<dbReference type="GO" id="GO:0008146">
    <property type="term" value="F:sulfotransferase activity"/>
    <property type="evidence" value="ECO:0007669"/>
    <property type="project" value="InterPro"/>
</dbReference>
<organism evidence="4 5">
    <name type="scientific">Mizuhopecten yessoensis</name>
    <name type="common">Japanese scallop</name>
    <name type="synonym">Patinopecten yessoensis</name>
    <dbReference type="NCBI Taxonomy" id="6573"/>
    <lineage>
        <taxon>Eukaryota</taxon>
        <taxon>Metazoa</taxon>
        <taxon>Spiralia</taxon>
        <taxon>Lophotrochozoa</taxon>
        <taxon>Mollusca</taxon>
        <taxon>Bivalvia</taxon>
        <taxon>Autobranchia</taxon>
        <taxon>Pteriomorphia</taxon>
        <taxon>Pectinida</taxon>
        <taxon>Pectinoidea</taxon>
        <taxon>Pectinidae</taxon>
        <taxon>Mizuhopecten</taxon>
    </lineage>
</organism>
<dbReference type="Pfam" id="PF00685">
    <property type="entry name" value="Sulfotransfer_1"/>
    <property type="match status" value="1"/>
</dbReference>
<dbReference type="Proteomes" id="UP000242188">
    <property type="component" value="Unassembled WGS sequence"/>
</dbReference>
<proteinExistence type="inferred from homology"/>
<dbReference type="InterPro" id="IPR027417">
    <property type="entry name" value="P-loop_NTPase"/>
</dbReference>
<evidence type="ECO:0000313" key="5">
    <source>
        <dbReference type="Proteomes" id="UP000242188"/>
    </source>
</evidence>
<dbReference type="InterPro" id="IPR000863">
    <property type="entry name" value="Sulfotransferase_dom"/>
</dbReference>